<feature type="region of interest" description="Disordered" evidence="1">
    <location>
        <begin position="419"/>
        <end position="440"/>
    </location>
</feature>
<dbReference type="SMART" id="SM00225">
    <property type="entry name" value="BTB"/>
    <property type="match status" value="1"/>
</dbReference>
<dbReference type="InterPro" id="IPR011333">
    <property type="entry name" value="SKP1/BTB/POZ_sf"/>
</dbReference>
<dbReference type="SUPFAM" id="SSF54695">
    <property type="entry name" value="POZ domain"/>
    <property type="match status" value="1"/>
</dbReference>
<protein>
    <recommendedName>
        <fullName evidence="2">BTB domain-containing protein</fullName>
    </recommendedName>
</protein>
<dbReference type="AlphaFoldDB" id="A0A4R0RAY9"/>
<keyword evidence="4" id="KW-1185">Reference proteome</keyword>
<feature type="domain" description="BTB" evidence="2">
    <location>
        <begin position="127"/>
        <end position="195"/>
    </location>
</feature>
<name>A0A4R0RAY9_9APHY</name>
<dbReference type="InterPro" id="IPR000210">
    <property type="entry name" value="BTB/POZ_dom"/>
</dbReference>
<dbReference type="Proteomes" id="UP000292702">
    <property type="component" value="Unassembled WGS sequence"/>
</dbReference>
<dbReference type="PROSITE" id="PS50097">
    <property type="entry name" value="BTB"/>
    <property type="match status" value="1"/>
</dbReference>
<dbReference type="STRING" id="92696.A0A4R0RAY9"/>
<dbReference type="EMBL" id="RWJN01000273">
    <property type="protein sequence ID" value="TCD63813.1"/>
    <property type="molecule type" value="Genomic_DNA"/>
</dbReference>
<evidence type="ECO:0000313" key="4">
    <source>
        <dbReference type="Proteomes" id="UP000292702"/>
    </source>
</evidence>
<evidence type="ECO:0000259" key="2">
    <source>
        <dbReference type="PROSITE" id="PS50097"/>
    </source>
</evidence>
<evidence type="ECO:0000256" key="1">
    <source>
        <dbReference type="SAM" id="MobiDB-lite"/>
    </source>
</evidence>
<dbReference type="CDD" id="cd18186">
    <property type="entry name" value="BTB_POZ_ZBTB_KLHL-like"/>
    <property type="match status" value="1"/>
</dbReference>
<comment type="caution">
    <text evidence="3">The sequence shown here is derived from an EMBL/GenBank/DDBJ whole genome shotgun (WGS) entry which is preliminary data.</text>
</comment>
<dbReference type="Gene3D" id="3.30.710.10">
    <property type="entry name" value="Potassium Channel Kv1.1, Chain A"/>
    <property type="match status" value="1"/>
</dbReference>
<reference evidence="3 4" key="1">
    <citation type="submission" date="2018-11" db="EMBL/GenBank/DDBJ databases">
        <title>Genome assembly of Steccherinum ochraceum LE-BIN_3174, the white-rot fungus of the Steccherinaceae family (The Residual Polyporoid clade, Polyporales, Basidiomycota).</title>
        <authorList>
            <person name="Fedorova T.V."/>
            <person name="Glazunova O.A."/>
            <person name="Landesman E.O."/>
            <person name="Moiseenko K.V."/>
            <person name="Psurtseva N.V."/>
            <person name="Savinova O.S."/>
            <person name="Shakhova N.V."/>
            <person name="Tyazhelova T.V."/>
            <person name="Vasina D.V."/>
        </authorList>
    </citation>
    <scope>NUCLEOTIDE SEQUENCE [LARGE SCALE GENOMIC DNA]</scope>
    <source>
        <strain evidence="3 4">LE-BIN_3174</strain>
    </source>
</reference>
<dbReference type="Pfam" id="PF00651">
    <property type="entry name" value="BTB"/>
    <property type="match status" value="1"/>
</dbReference>
<proteinExistence type="predicted"/>
<organism evidence="3 4">
    <name type="scientific">Steccherinum ochraceum</name>
    <dbReference type="NCBI Taxonomy" id="92696"/>
    <lineage>
        <taxon>Eukaryota</taxon>
        <taxon>Fungi</taxon>
        <taxon>Dikarya</taxon>
        <taxon>Basidiomycota</taxon>
        <taxon>Agaricomycotina</taxon>
        <taxon>Agaricomycetes</taxon>
        <taxon>Polyporales</taxon>
        <taxon>Steccherinaceae</taxon>
        <taxon>Steccherinum</taxon>
    </lineage>
</organism>
<evidence type="ECO:0000313" key="3">
    <source>
        <dbReference type="EMBL" id="TCD63813.1"/>
    </source>
</evidence>
<dbReference type="OrthoDB" id="2801799at2759"/>
<accession>A0A4R0RAY9</accession>
<sequence>MAGRLVGQRNAVLYNLSDGVTFSHTVSSPALRAEVTILSTYGGDVSLTVFPYIDGLEELAEEPMKGPAETAYYHAIIPQDEWKLIFNVTEQTVAWGLLEIAFSGAAPRLTFQSLIEAERFVEVMSSQSVLAALEHKKYRLHSGVLAHRSEFFHGMFSLAPNADSVRGLEGLSEELPIILCGATPKEFDSLLHFIYGRHWSRGYKFSSNDLVAILRLSNMWGIPSGRSFAVSKLDYQVDLKYPRLLRLACDEKVSEWFTGSFFGTAGIVFEESIFRELGYESYPPPWYRVERSITSPLVIATLGPYWTLFFVRLMQDRLAKRISLALASLKETYLLCPEHCRERCRSVLFHALSKLVGFPCWLVDDQTYMKAIRSENRKRSAVCQDCLTSVLAQMREGGQFAEERNLAVRWERFAWDQQGFPPSTQKETEVDVDASAASEF</sequence>
<gene>
    <name evidence="3" type="ORF">EIP91_004908</name>
</gene>